<evidence type="ECO:0000313" key="1">
    <source>
        <dbReference type="Proteomes" id="UP000887540"/>
    </source>
</evidence>
<reference evidence="2" key="1">
    <citation type="submission" date="2022-11" db="UniProtKB">
        <authorList>
            <consortium name="WormBaseParasite"/>
        </authorList>
    </citation>
    <scope>IDENTIFICATION</scope>
</reference>
<organism evidence="1 2">
    <name type="scientific">Acrobeloides nanus</name>
    <dbReference type="NCBI Taxonomy" id="290746"/>
    <lineage>
        <taxon>Eukaryota</taxon>
        <taxon>Metazoa</taxon>
        <taxon>Ecdysozoa</taxon>
        <taxon>Nematoda</taxon>
        <taxon>Chromadorea</taxon>
        <taxon>Rhabditida</taxon>
        <taxon>Tylenchina</taxon>
        <taxon>Cephalobomorpha</taxon>
        <taxon>Cephaloboidea</taxon>
        <taxon>Cephalobidae</taxon>
        <taxon>Acrobeloides</taxon>
    </lineage>
</organism>
<dbReference type="Proteomes" id="UP000887540">
    <property type="component" value="Unplaced"/>
</dbReference>
<proteinExistence type="predicted"/>
<keyword evidence="1" id="KW-1185">Reference proteome</keyword>
<sequence>MEMAPYSLNSQTIDPSNENFLETQSLAEENPPTGTLADRLLNISENIIQNMENCGSENGETSDFHINDFSSETSFNCSTPTIQIKEELTLPLDLDSLKKIEAYEIIRKNDAIRQAAARMRETPEQRAKRLERERIRVREKRRQESPEQREKRLMKARERVRVRRSMETTEERQKRLKHNCEATRKARKERKEAWEAFTRASSVTTEGFEDNLIMTPPPIMNATQEILNRLLENSLLQQSAPSLPQLNTEFNLIKQESPILDKKPILEYTDEVFFLMVKKEFEQLNQAQRETAKMKVLEALLLVKHSDNILT</sequence>
<dbReference type="WBParaSite" id="ACRNAN_scaffold8031.g22580.t1">
    <property type="protein sequence ID" value="ACRNAN_scaffold8031.g22580.t1"/>
    <property type="gene ID" value="ACRNAN_scaffold8031.g22580"/>
</dbReference>
<protein>
    <submittedName>
        <fullName evidence="2">Uncharacterized protein</fullName>
    </submittedName>
</protein>
<accession>A0A914EFY6</accession>
<dbReference type="AlphaFoldDB" id="A0A914EFY6"/>
<evidence type="ECO:0000313" key="2">
    <source>
        <dbReference type="WBParaSite" id="ACRNAN_scaffold8031.g22580.t1"/>
    </source>
</evidence>
<name>A0A914EFY6_9BILA</name>